<keyword evidence="1 2" id="KW-0238">DNA-binding</keyword>
<dbReference type="STRING" id="931626.Awo_c15760"/>
<dbReference type="PROSITE" id="PS50977">
    <property type="entry name" value="HTH_TETR_2"/>
    <property type="match status" value="1"/>
</dbReference>
<evidence type="ECO:0000313" key="4">
    <source>
        <dbReference type="EMBL" id="AFA48358.1"/>
    </source>
</evidence>
<feature type="DNA-binding region" description="H-T-H motif" evidence="2">
    <location>
        <begin position="25"/>
        <end position="44"/>
    </location>
</feature>
<dbReference type="Proteomes" id="UP000007177">
    <property type="component" value="Chromosome"/>
</dbReference>
<reference evidence="4 5" key="2">
    <citation type="journal article" date="2012" name="PLoS ONE">
        <title>An ancient pathway combining carbon dioxide fixation with the generation and utilization of a sodium ion gradient for ATP synthesis.</title>
        <authorList>
            <person name="Poehlein A."/>
            <person name="Schmidt S."/>
            <person name="Kaster A.K."/>
            <person name="Goenrich M."/>
            <person name="Vollmers J."/>
            <person name="Thurmer A."/>
            <person name="Bertsch J."/>
            <person name="Schuchmann K."/>
            <person name="Voigt B."/>
            <person name="Hecker M."/>
            <person name="Daniel R."/>
            <person name="Thauer R.K."/>
            <person name="Gottschalk G."/>
            <person name="Muller V."/>
        </authorList>
    </citation>
    <scope>NUCLEOTIDE SEQUENCE [LARGE SCALE GENOMIC DNA]</scope>
    <source>
        <strain evidence="5">ATCC 29683 / DSM 1030 / JCM 2381 / KCTC 1655 / WB1</strain>
    </source>
</reference>
<evidence type="ECO:0000256" key="1">
    <source>
        <dbReference type="ARBA" id="ARBA00023125"/>
    </source>
</evidence>
<dbReference type="Gene3D" id="1.10.357.10">
    <property type="entry name" value="Tetracycline Repressor, domain 2"/>
    <property type="match status" value="1"/>
</dbReference>
<dbReference type="SUPFAM" id="SSF46689">
    <property type="entry name" value="Homeodomain-like"/>
    <property type="match status" value="1"/>
</dbReference>
<keyword evidence="5" id="KW-1185">Reference proteome</keyword>
<evidence type="ECO:0000256" key="2">
    <source>
        <dbReference type="PROSITE-ProRule" id="PRU00335"/>
    </source>
</evidence>
<name>H6LGN0_ACEWD</name>
<accession>H6LGN0</accession>
<dbReference type="InterPro" id="IPR009057">
    <property type="entry name" value="Homeodomain-like_sf"/>
</dbReference>
<feature type="domain" description="HTH tetR-type" evidence="3">
    <location>
        <begin position="2"/>
        <end position="62"/>
    </location>
</feature>
<dbReference type="eggNOG" id="COG1309">
    <property type="taxonomic scope" value="Bacteria"/>
</dbReference>
<protein>
    <recommendedName>
        <fullName evidence="3">HTH tetR-type domain-containing protein</fullName>
    </recommendedName>
</protein>
<dbReference type="OrthoDB" id="9812484at2"/>
<dbReference type="HOGENOM" id="CLU_103693_1_0_9"/>
<sequence length="219" mass="25881">MANQRENILIVATQLFYEQGYDNTYFYQIADHLNITKPLISYYFKSKSHLAQEVSERYTLSNKNNIALRLYQDYFNHQKYDLQLSTAIEIRLQDTLTYTDSKVKSFVQESANGNFEDIYFSNYKSFFKIHDRQYGLNINHDNDEISLLARGFFAASMAIRLGFLNQELNCSMEECLDYTIELLFRFMRIDENRIAEIINASKSIIAALNFEFKPYFIIN</sequence>
<dbReference type="EMBL" id="CP002987">
    <property type="protein sequence ID" value="AFA48358.1"/>
    <property type="molecule type" value="Genomic_DNA"/>
</dbReference>
<dbReference type="RefSeq" id="WP_014355961.1">
    <property type="nucleotide sequence ID" value="NC_016894.1"/>
</dbReference>
<organism evidence="4 5">
    <name type="scientific">Acetobacterium woodii (strain ATCC 29683 / DSM 1030 / JCM 2381 / KCTC 1655 / WB1)</name>
    <dbReference type="NCBI Taxonomy" id="931626"/>
    <lineage>
        <taxon>Bacteria</taxon>
        <taxon>Bacillati</taxon>
        <taxon>Bacillota</taxon>
        <taxon>Clostridia</taxon>
        <taxon>Eubacteriales</taxon>
        <taxon>Eubacteriaceae</taxon>
        <taxon>Acetobacterium</taxon>
    </lineage>
</organism>
<dbReference type="AlphaFoldDB" id="H6LGN0"/>
<proteinExistence type="predicted"/>
<dbReference type="KEGG" id="awo:Awo_c15760"/>
<dbReference type="InterPro" id="IPR001647">
    <property type="entry name" value="HTH_TetR"/>
</dbReference>
<dbReference type="Pfam" id="PF00440">
    <property type="entry name" value="TetR_N"/>
    <property type="match status" value="1"/>
</dbReference>
<gene>
    <name evidence="4" type="ordered locus">Awo_c15760</name>
</gene>
<reference evidence="5" key="1">
    <citation type="submission" date="2011-07" db="EMBL/GenBank/DDBJ databases">
        <title>Complete genome sequence of Acetobacterium woodii.</title>
        <authorList>
            <person name="Poehlein A."/>
            <person name="Schmidt S."/>
            <person name="Kaster A.-K."/>
            <person name="Goenrich M."/>
            <person name="Vollmers J."/>
            <person name="Thuermer A."/>
            <person name="Gottschalk G."/>
            <person name="Thauer R.K."/>
            <person name="Daniel R."/>
            <person name="Mueller V."/>
        </authorList>
    </citation>
    <scope>NUCLEOTIDE SEQUENCE [LARGE SCALE GENOMIC DNA]</scope>
    <source>
        <strain evidence="5">ATCC 29683 / DSM 1030 / JCM 2381 / KCTC 1655 / WB1</strain>
    </source>
</reference>
<dbReference type="PRINTS" id="PR00455">
    <property type="entry name" value="HTHTETR"/>
</dbReference>
<dbReference type="GO" id="GO:0003677">
    <property type="term" value="F:DNA binding"/>
    <property type="evidence" value="ECO:0007669"/>
    <property type="project" value="UniProtKB-UniRule"/>
</dbReference>
<evidence type="ECO:0000313" key="5">
    <source>
        <dbReference type="Proteomes" id="UP000007177"/>
    </source>
</evidence>
<evidence type="ECO:0000259" key="3">
    <source>
        <dbReference type="PROSITE" id="PS50977"/>
    </source>
</evidence>